<feature type="transmembrane region" description="Helical" evidence="2">
    <location>
        <begin position="83"/>
        <end position="105"/>
    </location>
</feature>
<keyword evidence="2" id="KW-0812">Transmembrane</keyword>
<organism evidence="4 5">
    <name type="scientific">Streptococcus criceti HS-6</name>
    <dbReference type="NCBI Taxonomy" id="873449"/>
    <lineage>
        <taxon>Bacteria</taxon>
        <taxon>Bacillati</taxon>
        <taxon>Bacillota</taxon>
        <taxon>Bacilli</taxon>
        <taxon>Lactobacillales</taxon>
        <taxon>Streptococcaceae</taxon>
        <taxon>Streptococcus</taxon>
    </lineage>
</organism>
<keyword evidence="2" id="KW-1133">Transmembrane helix</keyword>
<evidence type="ECO:0000313" key="4">
    <source>
        <dbReference type="EMBL" id="EHI73704.1"/>
    </source>
</evidence>
<dbReference type="Pfam" id="PF02517">
    <property type="entry name" value="Rce1-like"/>
    <property type="match status" value="1"/>
</dbReference>
<protein>
    <recommendedName>
        <fullName evidence="3">CAAX prenyl protease 2/Lysostaphin resistance protein A-like domain-containing protein</fullName>
    </recommendedName>
</protein>
<name>G5JPP8_STRCG</name>
<feature type="domain" description="CAAX prenyl protease 2/Lysostaphin resistance protein A-like" evidence="3">
    <location>
        <begin position="127"/>
        <end position="221"/>
    </location>
</feature>
<dbReference type="RefSeq" id="WP_004226006.1">
    <property type="nucleotide sequence ID" value="NZ_AEUV02000002.1"/>
</dbReference>
<evidence type="ECO:0000256" key="1">
    <source>
        <dbReference type="ARBA" id="ARBA00009067"/>
    </source>
</evidence>
<evidence type="ECO:0000256" key="2">
    <source>
        <dbReference type="SAM" id="Phobius"/>
    </source>
</evidence>
<dbReference type="Proteomes" id="UP000004322">
    <property type="component" value="Unassembled WGS sequence"/>
</dbReference>
<dbReference type="AlphaFoldDB" id="G5JPP8"/>
<keyword evidence="2" id="KW-0472">Membrane</keyword>
<evidence type="ECO:0000313" key="5">
    <source>
        <dbReference type="Proteomes" id="UP000004322"/>
    </source>
</evidence>
<reference evidence="4" key="1">
    <citation type="submission" date="2011-07" db="EMBL/GenBank/DDBJ databases">
        <authorList>
            <person name="Stanhope M.J."/>
            <person name="Durkin A.S."/>
            <person name="Hostetler J."/>
            <person name="Kim M."/>
            <person name="Radune D."/>
            <person name="Singh I."/>
            <person name="Town C.D."/>
        </authorList>
    </citation>
    <scope>NUCLEOTIDE SEQUENCE [LARGE SCALE GENOMIC DNA]</scope>
    <source>
        <strain evidence="4">HS-6</strain>
    </source>
</reference>
<accession>G5JPP8</accession>
<dbReference type="OrthoDB" id="4424461at2"/>
<feature type="transmembrane region" description="Helical" evidence="2">
    <location>
        <begin position="235"/>
        <end position="254"/>
    </location>
</feature>
<feature type="transmembrane region" description="Helical" evidence="2">
    <location>
        <begin position="209"/>
        <end position="229"/>
    </location>
</feature>
<dbReference type="GO" id="GO:0004175">
    <property type="term" value="F:endopeptidase activity"/>
    <property type="evidence" value="ECO:0007669"/>
    <property type="project" value="UniProtKB-ARBA"/>
</dbReference>
<feature type="transmembrane region" description="Helical" evidence="2">
    <location>
        <begin position="182"/>
        <end position="202"/>
    </location>
</feature>
<dbReference type="eggNOG" id="COG1266">
    <property type="taxonomic scope" value="Bacteria"/>
</dbReference>
<dbReference type="GO" id="GO:0080120">
    <property type="term" value="P:CAAX-box protein maturation"/>
    <property type="evidence" value="ECO:0007669"/>
    <property type="project" value="UniProtKB-ARBA"/>
</dbReference>
<feature type="transmembrane region" description="Helical" evidence="2">
    <location>
        <begin position="42"/>
        <end position="63"/>
    </location>
</feature>
<gene>
    <name evidence="4" type="ORF">STRCR_0403</name>
</gene>
<comment type="similarity">
    <text evidence="1">Belongs to the UPF0177 family.</text>
</comment>
<evidence type="ECO:0000259" key="3">
    <source>
        <dbReference type="Pfam" id="PF02517"/>
    </source>
</evidence>
<proteinExistence type="inferred from homology"/>
<sequence length="268" mass="30455">MMMKVKRESFFSPLMKVLLATVGFLPFNSLLALLSNGLYGNVSSGPIFVLGYLFYALFFIKVLDKQTWKALNLSFNKKSVKGFLLSFLLTAALIFLGSVIARFLFHDNPFQIQRKLSLANIFIYTLTSFSAAFLVQGFPEELIFRGYMTQALRTKYSPIVSLFITSGLFTLIHAFHIFREGLVSGLLTMFIAFSLAFLAYLLKCIFETTWAAVAVHGGVHFTRMMLVLLGFSESHIAILMHSLFLLLVALIIFYRFRDRLTKTIEVRL</sequence>
<comment type="caution">
    <text evidence="4">The sequence shown here is derived from an EMBL/GenBank/DDBJ whole genome shotgun (WGS) entry which is preliminary data.</text>
</comment>
<keyword evidence="5" id="KW-1185">Reference proteome</keyword>
<dbReference type="EMBL" id="AEUV02000002">
    <property type="protein sequence ID" value="EHI73704.1"/>
    <property type="molecule type" value="Genomic_DNA"/>
</dbReference>
<dbReference type="InterPro" id="IPR003675">
    <property type="entry name" value="Rce1/LyrA-like_dom"/>
</dbReference>
<dbReference type="STRING" id="873449.STRCR_0403"/>
<feature type="transmembrane region" description="Helical" evidence="2">
    <location>
        <begin position="117"/>
        <end position="135"/>
    </location>
</feature>
<feature type="transmembrane region" description="Helical" evidence="2">
    <location>
        <begin position="156"/>
        <end position="176"/>
    </location>
</feature>